<feature type="chain" id="PRO_5015872753" evidence="2">
    <location>
        <begin position="29"/>
        <end position="718"/>
    </location>
</feature>
<comment type="caution">
    <text evidence="4">The sequence shown here is derived from an EMBL/GenBank/DDBJ whole genome shotgun (WGS) entry which is preliminary data.</text>
</comment>
<dbReference type="Pfam" id="PF03403">
    <property type="entry name" value="PAF-AH_p_II"/>
    <property type="match status" value="1"/>
</dbReference>
<keyword evidence="2" id="KW-0732">Signal</keyword>
<evidence type="ECO:0000256" key="2">
    <source>
        <dbReference type="SAM" id="SignalP"/>
    </source>
</evidence>
<evidence type="ECO:0000313" key="5">
    <source>
        <dbReference type="Proteomes" id="UP000249046"/>
    </source>
</evidence>
<proteinExistence type="predicted"/>
<evidence type="ECO:0000313" key="4">
    <source>
        <dbReference type="EMBL" id="PZQ19906.1"/>
    </source>
</evidence>
<gene>
    <name evidence="4" type="ORF">DI564_01305</name>
</gene>
<dbReference type="AlphaFoldDB" id="A0A2W5KS86"/>
<dbReference type="Pfam" id="PF12262">
    <property type="entry name" value="Lipase_bact_N"/>
    <property type="match status" value="1"/>
</dbReference>
<dbReference type="InterPro" id="IPR029058">
    <property type="entry name" value="AB_hydrolase_fold"/>
</dbReference>
<protein>
    <submittedName>
        <fullName evidence="4">Lipase</fullName>
    </submittedName>
</protein>
<feature type="domain" description="Bacterial virulence factor lipase N-terminal" evidence="3">
    <location>
        <begin position="70"/>
        <end position="276"/>
    </location>
</feature>
<feature type="region of interest" description="Disordered" evidence="1">
    <location>
        <begin position="20"/>
        <end position="44"/>
    </location>
</feature>
<accession>A0A2W5KS86</accession>
<sequence>MQARSILAVALATALLSACSGGSNSSSAPPPNPATNNDGSPVTGVITARFDPSTSVVPSPTNLLLSGTTDLTLNIPVPNPTDYSNPRVAINTLDGWSTTTPWTTTFSAAPRTTSIVAGQSVRVFQVTLSGPGGAVTGVTRELQPNADFVVALASSDASARTLAIVPTKPLAQLTSYMAVLTDGITDSRGNDATPDQTYFLTQRTSPLCTNGVSTEPLLPDATACALEPLRRLTNAQEAAAAAAGVPRDRIVLSWVATTQSVTPVMQAVRARAVAAAAPMTRTAPTGLTLAAINPALPPIADVHIGVIDLPYYLGAPGASNPTAPLNTFWRAAPGAYVPPFNAAGLDPTSTNVTFANPLPVATSTQTVPMVLTVPNAASGRSRPAAGWPVVIYQHGITRNRTDAFAVAATLASQGFAVVAIDAPLHGITDRTSPLYVGNTPFAALGARERTFDVDYVDNTSGAAGPDGVIDSSGTHFINLTSLLTSRDNIRQAAADLIALTHAIPAMRISSSGAADFDATRISFVGQSLGGIIGTVFMATEPSVQTALLNVPGGGIARLLEASPTFGPRIRAGLAASAGLQPGTPDYDAFFGAAQTVIDSADPINFAFATAGKRLLLQEVVGGGDVLPDQVIPNSVAGAPLSGTEPLIRALGLASITATTQNAAGIRGAVRFTQGDHGSLLSPAASPAATAEMQGEMASLLVSGGTAVQIANPSVIRTQ</sequence>
<dbReference type="EMBL" id="QFPO01000001">
    <property type="protein sequence ID" value="PZQ19906.1"/>
    <property type="molecule type" value="Genomic_DNA"/>
</dbReference>
<dbReference type="InterPro" id="IPR025920">
    <property type="entry name" value="Lipase_bact_N"/>
</dbReference>
<dbReference type="PROSITE" id="PS51257">
    <property type="entry name" value="PROKAR_LIPOPROTEIN"/>
    <property type="match status" value="1"/>
</dbReference>
<dbReference type="SUPFAM" id="SSF53474">
    <property type="entry name" value="alpha/beta-Hydrolases"/>
    <property type="match status" value="1"/>
</dbReference>
<reference evidence="4 5" key="1">
    <citation type="submission" date="2017-08" db="EMBL/GenBank/DDBJ databases">
        <title>Infants hospitalized years apart are colonized by the same room-sourced microbial strains.</title>
        <authorList>
            <person name="Brooks B."/>
            <person name="Olm M.R."/>
            <person name="Firek B.A."/>
            <person name="Baker R."/>
            <person name="Thomas B.C."/>
            <person name="Morowitz M.J."/>
            <person name="Banfield J.F."/>
        </authorList>
    </citation>
    <scope>NUCLEOTIDE SEQUENCE [LARGE SCALE GENOMIC DNA]</scope>
    <source>
        <strain evidence="4">S2_005_003_R2_42</strain>
    </source>
</reference>
<feature type="signal peptide" evidence="2">
    <location>
        <begin position="1"/>
        <end position="28"/>
    </location>
</feature>
<organism evidence="4 5">
    <name type="scientific">Rhodanobacter denitrificans</name>
    <dbReference type="NCBI Taxonomy" id="666685"/>
    <lineage>
        <taxon>Bacteria</taxon>
        <taxon>Pseudomonadati</taxon>
        <taxon>Pseudomonadota</taxon>
        <taxon>Gammaproteobacteria</taxon>
        <taxon>Lysobacterales</taxon>
        <taxon>Rhodanobacteraceae</taxon>
        <taxon>Rhodanobacter</taxon>
    </lineage>
</organism>
<evidence type="ECO:0000259" key="3">
    <source>
        <dbReference type="Pfam" id="PF12262"/>
    </source>
</evidence>
<evidence type="ECO:0000256" key="1">
    <source>
        <dbReference type="SAM" id="MobiDB-lite"/>
    </source>
</evidence>
<name>A0A2W5KS86_9GAMM</name>
<dbReference type="Proteomes" id="UP000249046">
    <property type="component" value="Unassembled WGS sequence"/>
</dbReference>
<dbReference type="Gene3D" id="3.40.50.1820">
    <property type="entry name" value="alpha/beta hydrolase"/>
    <property type="match status" value="1"/>
</dbReference>